<dbReference type="PANTHER" id="PTHR21137">
    <property type="entry name" value="ODORANT RECEPTOR"/>
    <property type="match status" value="1"/>
</dbReference>
<dbReference type="GO" id="GO:0004984">
    <property type="term" value="F:olfactory receptor activity"/>
    <property type="evidence" value="ECO:0007669"/>
    <property type="project" value="InterPro"/>
</dbReference>
<dbReference type="Proteomes" id="UP000053097">
    <property type="component" value="Unassembled WGS sequence"/>
</dbReference>
<evidence type="ECO:0000256" key="1">
    <source>
        <dbReference type="ARBA" id="ARBA00004651"/>
    </source>
</evidence>
<dbReference type="AlphaFoldDB" id="A0A026VSY6"/>
<evidence type="ECO:0000256" key="7">
    <source>
        <dbReference type="ARBA" id="ARBA00023136"/>
    </source>
</evidence>
<feature type="transmembrane region" description="Helical" evidence="10">
    <location>
        <begin position="115"/>
        <end position="138"/>
    </location>
</feature>
<feature type="transmembrane region" description="Helical" evidence="10">
    <location>
        <begin position="65"/>
        <end position="84"/>
    </location>
</feature>
<evidence type="ECO:0000256" key="2">
    <source>
        <dbReference type="ARBA" id="ARBA00022475"/>
    </source>
</evidence>
<evidence type="ECO:0000313" key="12">
    <source>
        <dbReference type="EMBL" id="RLU17927.1"/>
    </source>
</evidence>
<proteinExistence type="inferred from homology"/>
<evidence type="ECO:0000256" key="6">
    <source>
        <dbReference type="ARBA" id="ARBA00022989"/>
    </source>
</evidence>
<evidence type="ECO:0000256" key="5">
    <source>
        <dbReference type="ARBA" id="ARBA00022725"/>
    </source>
</evidence>
<evidence type="ECO:0000256" key="10">
    <source>
        <dbReference type="RuleBase" id="RU351113"/>
    </source>
</evidence>
<keyword evidence="2" id="KW-1003">Cell membrane</keyword>
<dbReference type="PANTHER" id="PTHR21137:SF35">
    <property type="entry name" value="ODORANT RECEPTOR 19A-RELATED"/>
    <property type="match status" value="1"/>
</dbReference>
<feature type="transmembrane region" description="Helical" evidence="10">
    <location>
        <begin position="264"/>
        <end position="284"/>
    </location>
</feature>
<comment type="caution">
    <text evidence="10">Lacks conserved residue(s) required for the propagation of feature annotation.</text>
</comment>
<dbReference type="GO" id="GO:0007165">
    <property type="term" value="P:signal transduction"/>
    <property type="evidence" value="ECO:0007669"/>
    <property type="project" value="UniProtKB-KW"/>
</dbReference>
<reference evidence="12 14" key="2">
    <citation type="journal article" date="2018" name="Genome Res.">
        <title>The genomic architecture and molecular evolution of ant odorant receptors.</title>
        <authorList>
            <person name="McKenzie S.K."/>
            <person name="Kronauer D.J.C."/>
        </authorList>
    </citation>
    <scope>NUCLEOTIDE SEQUENCE [LARGE SCALE GENOMIC DNA]</scope>
    <source>
        <strain evidence="12">Clonal line C1</strain>
    </source>
</reference>
<accession>A0A026VSY6</accession>
<evidence type="ECO:0000256" key="3">
    <source>
        <dbReference type="ARBA" id="ARBA00022606"/>
    </source>
</evidence>
<keyword evidence="8 10" id="KW-0675">Receptor</keyword>
<sequence>MEYFFEHYYRPTRIMLTALGLWPYNDSIFTCIQKIFFALLLGFSICLQIGKIITSVNDLDSLFGILWFAVPCLVFSLKYATFCIQSKEIRKLIEVIKHDLNTIKRKEEIEILKEYANIGYILTMSILILFYIAIFGFIMMEVLPKILDIVVPLNESRPVHLLGVATLFFDEEKYFFPILGHMTVALLSETTTIIATETVGLILIQHLCGLFKIASFRIQHIFDCDLHISVSRKNRIYNANIAEAVIIHNKAIEFSDVFISSLEASYFILYWLGVCSLSINMFRLFQAGVKNETHQVYASGFFVFCHFFYMFINHLVPQIMTNHSNDLYYKACNLPWYSVPVQFQKMLPLLIQKTAKPCKFAIYMLDVSLERFASLVSLSLSYFTVFWSMRY</sequence>
<name>A0A026VSY6_OOCBI</name>
<reference evidence="12" key="3">
    <citation type="submission" date="2018-07" db="EMBL/GenBank/DDBJ databases">
        <authorList>
            <person name="Mckenzie S.K."/>
            <person name="Kronauer D.J.C."/>
        </authorList>
    </citation>
    <scope>NUCLEOTIDE SEQUENCE</scope>
    <source>
        <strain evidence="12">Clonal line C1</strain>
    </source>
</reference>
<dbReference type="InterPro" id="IPR004117">
    <property type="entry name" value="7tm6_olfct_rcpt"/>
</dbReference>
<evidence type="ECO:0000313" key="13">
    <source>
        <dbReference type="Proteomes" id="UP000053097"/>
    </source>
</evidence>
<keyword evidence="6 10" id="KW-1133">Transmembrane helix</keyword>
<feature type="transmembrane region" description="Helical" evidence="10">
    <location>
        <begin position="35"/>
        <end position="53"/>
    </location>
</feature>
<dbReference type="Proteomes" id="UP000279307">
    <property type="component" value="Chromosome 10"/>
</dbReference>
<keyword evidence="9 10" id="KW-0807">Transducer</keyword>
<dbReference type="EMBL" id="QOIP01000010">
    <property type="protein sequence ID" value="RLU17927.1"/>
    <property type="molecule type" value="Genomic_DNA"/>
</dbReference>
<dbReference type="OrthoDB" id="7553868at2759"/>
<feature type="transmembrane region" description="Helical" evidence="10">
    <location>
        <begin position="296"/>
        <end position="316"/>
    </location>
</feature>
<dbReference type="Pfam" id="PF02949">
    <property type="entry name" value="7tm_6"/>
    <property type="match status" value="1"/>
</dbReference>
<reference evidence="11 13" key="1">
    <citation type="journal article" date="2014" name="Curr. Biol.">
        <title>The genome of the clonal raider ant Cerapachys biroi.</title>
        <authorList>
            <person name="Oxley P.R."/>
            <person name="Ji L."/>
            <person name="Fetter-Pruneda I."/>
            <person name="McKenzie S.K."/>
            <person name="Li C."/>
            <person name="Hu H."/>
            <person name="Zhang G."/>
            <person name="Kronauer D.J."/>
        </authorList>
    </citation>
    <scope>NUCLEOTIDE SEQUENCE [LARGE SCALE GENOMIC DNA]</scope>
</reference>
<evidence type="ECO:0000256" key="4">
    <source>
        <dbReference type="ARBA" id="ARBA00022692"/>
    </source>
</evidence>
<keyword evidence="5 10" id="KW-0552">Olfaction</keyword>
<keyword evidence="3 10" id="KW-0716">Sensory transduction</keyword>
<comment type="subcellular location">
    <subcellularLocation>
        <location evidence="1 10">Cell membrane</location>
        <topology evidence="1 10">Multi-pass membrane protein</topology>
    </subcellularLocation>
</comment>
<organism evidence="11 13">
    <name type="scientific">Ooceraea biroi</name>
    <name type="common">Clonal raider ant</name>
    <name type="synonym">Cerapachys biroi</name>
    <dbReference type="NCBI Taxonomy" id="2015173"/>
    <lineage>
        <taxon>Eukaryota</taxon>
        <taxon>Metazoa</taxon>
        <taxon>Ecdysozoa</taxon>
        <taxon>Arthropoda</taxon>
        <taxon>Hexapoda</taxon>
        <taxon>Insecta</taxon>
        <taxon>Pterygota</taxon>
        <taxon>Neoptera</taxon>
        <taxon>Endopterygota</taxon>
        <taxon>Hymenoptera</taxon>
        <taxon>Apocrita</taxon>
        <taxon>Aculeata</taxon>
        <taxon>Formicoidea</taxon>
        <taxon>Formicidae</taxon>
        <taxon>Dorylinae</taxon>
        <taxon>Ooceraea</taxon>
    </lineage>
</organism>
<evidence type="ECO:0000313" key="14">
    <source>
        <dbReference type="Proteomes" id="UP000279307"/>
    </source>
</evidence>
<protein>
    <recommendedName>
        <fullName evidence="10">Odorant receptor</fullName>
    </recommendedName>
</protein>
<evidence type="ECO:0000256" key="8">
    <source>
        <dbReference type="ARBA" id="ARBA00023170"/>
    </source>
</evidence>
<evidence type="ECO:0000256" key="9">
    <source>
        <dbReference type="ARBA" id="ARBA00023224"/>
    </source>
</evidence>
<dbReference type="GO" id="GO:0005549">
    <property type="term" value="F:odorant binding"/>
    <property type="evidence" value="ECO:0007669"/>
    <property type="project" value="InterPro"/>
</dbReference>
<keyword evidence="4 10" id="KW-0812">Transmembrane</keyword>
<keyword evidence="13" id="KW-1185">Reference proteome</keyword>
<dbReference type="GO" id="GO:0005886">
    <property type="term" value="C:plasma membrane"/>
    <property type="evidence" value="ECO:0007669"/>
    <property type="project" value="UniProtKB-SubCell"/>
</dbReference>
<evidence type="ECO:0000313" key="11">
    <source>
        <dbReference type="EMBL" id="EZA46765.1"/>
    </source>
</evidence>
<keyword evidence="7 10" id="KW-0472">Membrane</keyword>
<comment type="similarity">
    <text evidence="10">Belongs to the insect chemoreceptor superfamily. Heteromeric odorant receptor channel (TC 1.A.69) family.</text>
</comment>
<dbReference type="EMBL" id="KK108317">
    <property type="protein sequence ID" value="EZA46765.1"/>
    <property type="molecule type" value="Genomic_DNA"/>
</dbReference>
<gene>
    <name evidence="12" type="ORF">DMN91_010166</name>
    <name evidence="11" type="ORF">X777_02035</name>
</gene>